<feature type="transmembrane region" description="Helical" evidence="1">
    <location>
        <begin position="70"/>
        <end position="92"/>
    </location>
</feature>
<dbReference type="AlphaFoldDB" id="A0A176W5C4"/>
<keyword evidence="1" id="KW-0472">Membrane</keyword>
<dbReference type="InterPro" id="IPR002921">
    <property type="entry name" value="Fungal_lipase-type"/>
</dbReference>
<dbReference type="GO" id="GO:0004806">
    <property type="term" value="F:triacylglycerol lipase activity"/>
    <property type="evidence" value="ECO:0007669"/>
    <property type="project" value="InterPro"/>
</dbReference>
<organism evidence="3 4">
    <name type="scientific">Marchantia polymorpha subsp. ruderalis</name>
    <dbReference type="NCBI Taxonomy" id="1480154"/>
    <lineage>
        <taxon>Eukaryota</taxon>
        <taxon>Viridiplantae</taxon>
        <taxon>Streptophyta</taxon>
        <taxon>Embryophyta</taxon>
        <taxon>Marchantiophyta</taxon>
        <taxon>Marchantiopsida</taxon>
        <taxon>Marchantiidae</taxon>
        <taxon>Marchantiales</taxon>
        <taxon>Marchantiaceae</taxon>
        <taxon>Marchantia</taxon>
    </lineage>
</organism>
<keyword evidence="4" id="KW-1185">Reference proteome</keyword>
<accession>A0A176W5C4</accession>
<dbReference type="InterPro" id="IPR044819">
    <property type="entry name" value="OBL-like"/>
</dbReference>
<evidence type="ECO:0000256" key="1">
    <source>
        <dbReference type="SAM" id="Phobius"/>
    </source>
</evidence>
<comment type="caution">
    <text evidence="3">The sequence shown here is derived from an EMBL/GenBank/DDBJ whole genome shotgun (WGS) entry which is preliminary data.</text>
</comment>
<sequence>MDPSKTKEYMLVDPKTGDGHRGSLKFMYDLARGKGKWKDSRTVSELALDEDETKDDTTWQQRMSLLLCKLMWTIHGPLTAFGAGLVYILNLIDANDGVFKTLGRALVNRSALVVRDPKSAEHKTLFAIADPRFDLQVHAPPRPRTLNAAPSAVFFPGEDYGALGTADVSIMAAKLAYENQAFIERVVTETWKMNFVGFYSCWNQFTGRSGTQFFIFTDQPKDAKAIVVAWRGTESFNGYDWSTDFDFSWYKLQGMGLVHIGFLEALGLVDRNSMESFTKLETNCAKGRGKDSKSGLSAEVRRNRQLAYDKATAVVKELMAANPEAKLFVTGHSLGGSLAALYTTLLFHSNEEAATSKLGALYTFGQPRVGGLDFSQYMISKIGENRYWRIVYLNDLVPRIPFDDRLFQFKHSGLCYYFDARYGGKVRASSILATHLELPIASVLVSPLCSIVTFADSARVFGAVQTLAEAPNPNFFSLTSIVTDRVVALYELVRSPFFRWLYGPEYAENFVTFIVRVLGIVVPGISCHFLNNYVNAVRLGPSPLVAKLHEEVHEIESWWSKKFPWFSRSRKTQ</sequence>
<dbReference type="Gene3D" id="3.40.50.1820">
    <property type="entry name" value="alpha/beta hydrolase"/>
    <property type="match status" value="1"/>
</dbReference>
<keyword evidence="1" id="KW-1133">Transmembrane helix</keyword>
<dbReference type="GO" id="GO:0006629">
    <property type="term" value="P:lipid metabolic process"/>
    <property type="evidence" value="ECO:0007669"/>
    <property type="project" value="InterPro"/>
</dbReference>
<keyword evidence="1" id="KW-0812">Transmembrane</keyword>
<feature type="domain" description="Fungal lipase-type" evidence="2">
    <location>
        <begin position="227"/>
        <end position="403"/>
    </location>
</feature>
<dbReference type="EMBL" id="LVLJ01001744">
    <property type="protein sequence ID" value="OAE28230.1"/>
    <property type="molecule type" value="Genomic_DNA"/>
</dbReference>
<dbReference type="CDD" id="cd00519">
    <property type="entry name" value="Lipase_3"/>
    <property type="match status" value="1"/>
</dbReference>
<dbReference type="InterPro" id="IPR029058">
    <property type="entry name" value="AB_hydrolase_fold"/>
</dbReference>
<dbReference type="Proteomes" id="UP000077202">
    <property type="component" value="Unassembled WGS sequence"/>
</dbReference>
<evidence type="ECO:0000259" key="2">
    <source>
        <dbReference type="Pfam" id="PF01764"/>
    </source>
</evidence>
<gene>
    <name evidence="3" type="ORF">AXG93_4492s1210</name>
</gene>
<protein>
    <recommendedName>
        <fullName evidence="2">Fungal lipase-type domain-containing protein</fullName>
    </recommendedName>
</protein>
<dbReference type="PANTHER" id="PTHR46086:SF3">
    <property type="entry name" value="TRIACYLGLYCEROL LIPASE OBL1"/>
    <property type="match status" value="1"/>
</dbReference>
<dbReference type="SUPFAM" id="SSF53474">
    <property type="entry name" value="alpha/beta-Hydrolases"/>
    <property type="match status" value="1"/>
</dbReference>
<dbReference type="Pfam" id="PF01764">
    <property type="entry name" value="Lipase_3"/>
    <property type="match status" value="1"/>
</dbReference>
<name>A0A176W5C4_MARPO</name>
<proteinExistence type="predicted"/>
<dbReference type="PANTHER" id="PTHR46086">
    <property type="entry name" value="ALPHA/BETA-HYDROLASES SUPERFAMILY PROTEIN"/>
    <property type="match status" value="1"/>
</dbReference>
<reference evidence="3" key="1">
    <citation type="submission" date="2016-03" db="EMBL/GenBank/DDBJ databases">
        <title>Mechanisms controlling the formation of the plant cell surface in tip-growing cells are functionally conserved among land plants.</title>
        <authorList>
            <person name="Honkanen S."/>
            <person name="Jones V.A."/>
            <person name="Morieri G."/>
            <person name="Champion C."/>
            <person name="Hetherington A.J."/>
            <person name="Kelly S."/>
            <person name="Saint-Marcoux D."/>
            <person name="Proust H."/>
            <person name="Prescott H."/>
            <person name="Dolan L."/>
        </authorList>
    </citation>
    <scope>NUCLEOTIDE SEQUENCE [LARGE SCALE GENOMIC DNA]</scope>
    <source>
        <tissue evidence="3">Whole gametophyte</tissue>
    </source>
</reference>
<evidence type="ECO:0000313" key="4">
    <source>
        <dbReference type="Proteomes" id="UP000077202"/>
    </source>
</evidence>
<evidence type="ECO:0000313" key="3">
    <source>
        <dbReference type="EMBL" id="OAE28230.1"/>
    </source>
</evidence>